<dbReference type="EMBL" id="KB304240">
    <property type="protein sequence ID" value="ELU02206.1"/>
    <property type="molecule type" value="Genomic_DNA"/>
</dbReference>
<gene>
    <name evidence="2" type="ORF">CAPTEDRAFT_212418</name>
</gene>
<name>R7U7S6_CAPTE</name>
<sequence length="247" mass="29005">MPKLQLIRSDISTMTEILVRKRRPRQHTLRVLYGKLLNLTQLRAKTNILKASCTASKGSISGYFPTLHCYIKGQEGKHVSIFHYLGSQCQMFRTPVRGQWAEVVDHHYCVRVWQGTTKRLPKYINSYIGIQNTSRPCLRFKDVCKRHIRTAGINSSNWKGLFGKRPKRAEKSSEERLQTRPGRRMMQQLEEEKAAQESRSDPTTIENKGNTKYKIIMCYTLWWIRAAQHSWFHFIKCCGVFKRWVLQ</sequence>
<feature type="region of interest" description="Disordered" evidence="1">
    <location>
        <begin position="163"/>
        <end position="206"/>
    </location>
</feature>
<accession>R7U7S6</accession>
<protein>
    <submittedName>
        <fullName evidence="2 3">Uncharacterized protein</fullName>
    </submittedName>
</protein>
<evidence type="ECO:0000256" key="1">
    <source>
        <dbReference type="SAM" id="MobiDB-lite"/>
    </source>
</evidence>
<reference evidence="3" key="3">
    <citation type="submission" date="2015-06" db="UniProtKB">
        <authorList>
            <consortium name="EnsemblMetazoa"/>
        </authorList>
    </citation>
    <scope>IDENTIFICATION</scope>
</reference>
<reference evidence="2 4" key="2">
    <citation type="journal article" date="2013" name="Nature">
        <title>Insights into bilaterian evolution from three spiralian genomes.</title>
        <authorList>
            <person name="Simakov O."/>
            <person name="Marletaz F."/>
            <person name="Cho S.J."/>
            <person name="Edsinger-Gonzales E."/>
            <person name="Havlak P."/>
            <person name="Hellsten U."/>
            <person name="Kuo D.H."/>
            <person name="Larsson T."/>
            <person name="Lv J."/>
            <person name="Arendt D."/>
            <person name="Savage R."/>
            <person name="Osoegawa K."/>
            <person name="de Jong P."/>
            <person name="Grimwood J."/>
            <person name="Chapman J.A."/>
            <person name="Shapiro H."/>
            <person name="Aerts A."/>
            <person name="Otillar R.P."/>
            <person name="Terry A.Y."/>
            <person name="Boore J.L."/>
            <person name="Grigoriev I.V."/>
            <person name="Lindberg D.R."/>
            <person name="Seaver E.C."/>
            <person name="Weisblat D.A."/>
            <person name="Putnam N.H."/>
            <person name="Rokhsar D.S."/>
        </authorList>
    </citation>
    <scope>NUCLEOTIDE SEQUENCE</scope>
    <source>
        <strain evidence="2 4">I ESC-2004</strain>
    </source>
</reference>
<proteinExistence type="predicted"/>
<organism evidence="2">
    <name type="scientific">Capitella teleta</name>
    <name type="common">Polychaete worm</name>
    <dbReference type="NCBI Taxonomy" id="283909"/>
    <lineage>
        <taxon>Eukaryota</taxon>
        <taxon>Metazoa</taxon>
        <taxon>Spiralia</taxon>
        <taxon>Lophotrochozoa</taxon>
        <taxon>Annelida</taxon>
        <taxon>Polychaeta</taxon>
        <taxon>Sedentaria</taxon>
        <taxon>Scolecida</taxon>
        <taxon>Capitellidae</taxon>
        <taxon>Capitella</taxon>
    </lineage>
</organism>
<dbReference type="AlphaFoldDB" id="R7U7S6"/>
<keyword evidence="4" id="KW-1185">Reference proteome</keyword>
<dbReference type="Proteomes" id="UP000014760">
    <property type="component" value="Unassembled WGS sequence"/>
</dbReference>
<dbReference type="HOGENOM" id="CLU_1125453_0_0_1"/>
<evidence type="ECO:0000313" key="4">
    <source>
        <dbReference type="Proteomes" id="UP000014760"/>
    </source>
</evidence>
<dbReference type="EnsemblMetazoa" id="CapteT212418">
    <property type="protein sequence ID" value="CapteP212418"/>
    <property type="gene ID" value="CapteG212418"/>
</dbReference>
<evidence type="ECO:0000313" key="3">
    <source>
        <dbReference type="EnsemblMetazoa" id="CapteP212418"/>
    </source>
</evidence>
<dbReference type="EMBL" id="AMQN01008939">
    <property type="status" value="NOT_ANNOTATED_CDS"/>
    <property type="molecule type" value="Genomic_DNA"/>
</dbReference>
<feature type="compositionally biased region" description="Basic and acidic residues" evidence="1">
    <location>
        <begin position="169"/>
        <end position="178"/>
    </location>
</feature>
<reference evidence="4" key="1">
    <citation type="submission" date="2012-12" db="EMBL/GenBank/DDBJ databases">
        <authorList>
            <person name="Hellsten U."/>
            <person name="Grimwood J."/>
            <person name="Chapman J.A."/>
            <person name="Shapiro H."/>
            <person name="Aerts A."/>
            <person name="Otillar R.P."/>
            <person name="Terry A.Y."/>
            <person name="Boore J.L."/>
            <person name="Simakov O."/>
            <person name="Marletaz F."/>
            <person name="Cho S.-J."/>
            <person name="Edsinger-Gonzales E."/>
            <person name="Havlak P."/>
            <person name="Kuo D.-H."/>
            <person name="Larsson T."/>
            <person name="Lv J."/>
            <person name="Arendt D."/>
            <person name="Savage R."/>
            <person name="Osoegawa K."/>
            <person name="de Jong P."/>
            <person name="Lindberg D.R."/>
            <person name="Seaver E.C."/>
            <person name="Weisblat D.A."/>
            <person name="Putnam N.H."/>
            <person name="Grigoriev I.V."/>
            <person name="Rokhsar D.S."/>
        </authorList>
    </citation>
    <scope>NUCLEOTIDE SEQUENCE</scope>
    <source>
        <strain evidence="4">I ESC-2004</strain>
    </source>
</reference>
<feature type="compositionally biased region" description="Basic and acidic residues" evidence="1">
    <location>
        <begin position="190"/>
        <end position="200"/>
    </location>
</feature>
<evidence type="ECO:0000313" key="2">
    <source>
        <dbReference type="EMBL" id="ELU02206.1"/>
    </source>
</evidence>